<evidence type="ECO:0000313" key="3">
    <source>
        <dbReference type="Proteomes" id="UP000216444"/>
    </source>
</evidence>
<gene>
    <name evidence="2" type="ORF">BTIS_1066</name>
</gene>
<name>A0A261FFN4_9BIFI</name>
<feature type="domain" description="Helix-turn-helix" evidence="1">
    <location>
        <begin position="14"/>
        <end position="57"/>
    </location>
</feature>
<accession>A0A261FFN4</accession>
<evidence type="ECO:0000313" key="2">
    <source>
        <dbReference type="EMBL" id="OZG57825.1"/>
    </source>
</evidence>
<evidence type="ECO:0000259" key="1">
    <source>
        <dbReference type="Pfam" id="PF12728"/>
    </source>
</evidence>
<dbReference type="GO" id="GO:0003677">
    <property type="term" value="F:DNA binding"/>
    <property type="evidence" value="ECO:0007669"/>
    <property type="project" value="InterPro"/>
</dbReference>
<dbReference type="RefSeq" id="WP_143248880.1">
    <property type="nucleotide sequence ID" value="NZ_MWWV01000006.1"/>
</dbReference>
<protein>
    <recommendedName>
        <fullName evidence="1">Helix-turn-helix domain-containing protein</fullName>
    </recommendedName>
</protein>
<dbReference type="Proteomes" id="UP000216444">
    <property type="component" value="Unassembled WGS sequence"/>
</dbReference>
<dbReference type="AlphaFoldDB" id="A0A261FFN4"/>
<reference evidence="2 3" key="1">
    <citation type="journal article" date="2017" name="BMC Genomics">
        <title>Comparative genomic and phylogenomic analyses of the Bifidobacteriaceae family.</title>
        <authorList>
            <person name="Lugli G.A."/>
            <person name="Milani C."/>
            <person name="Turroni F."/>
            <person name="Duranti S."/>
            <person name="Mancabelli L."/>
            <person name="Mangifesta M."/>
            <person name="Ferrario C."/>
            <person name="Modesto M."/>
            <person name="Mattarelli P."/>
            <person name="Jiri K."/>
            <person name="van Sinderen D."/>
            <person name="Ventura M."/>
        </authorList>
    </citation>
    <scope>NUCLEOTIDE SEQUENCE [LARGE SCALE GENOMIC DNA]</scope>
    <source>
        <strain evidence="2 3">DSM 100201</strain>
    </source>
</reference>
<organism evidence="2 3">
    <name type="scientific">Bifidobacterium tissieri</name>
    <dbReference type="NCBI Taxonomy" id="1630162"/>
    <lineage>
        <taxon>Bacteria</taxon>
        <taxon>Bacillati</taxon>
        <taxon>Actinomycetota</taxon>
        <taxon>Actinomycetes</taxon>
        <taxon>Bifidobacteriales</taxon>
        <taxon>Bifidobacteriaceae</taxon>
        <taxon>Bifidobacterium</taxon>
    </lineage>
</organism>
<dbReference type="NCBIfam" id="TIGR01764">
    <property type="entry name" value="excise"/>
    <property type="match status" value="1"/>
</dbReference>
<dbReference type="EMBL" id="MWWV01000006">
    <property type="protein sequence ID" value="OZG57825.1"/>
    <property type="molecule type" value="Genomic_DNA"/>
</dbReference>
<comment type="caution">
    <text evidence="2">The sequence shown here is derived from an EMBL/GenBank/DDBJ whole genome shotgun (WGS) entry which is preliminary data.</text>
</comment>
<dbReference type="Pfam" id="PF12728">
    <property type="entry name" value="HTH_17"/>
    <property type="match status" value="1"/>
</dbReference>
<proteinExistence type="predicted"/>
<dbReference type="InterPro" id="IPR041657">
    <property type="entry name" value="HTH_17"/>
</dbReference>
<keyword evidence="3" id="KW-1185">Reference proteome</keyword>
<dbReference type="InterPro" id="IPR010093">
    <property type="entry name" value="SinI_DNA-bd"/>
</dbReference>
<sequence>MSQPMEPLAVKRHEAARLLSVSVETLDSLIRSGSIRARQQRGSRTILISVQSIHEYLGDIKQQRGGRR</sequence>